<keyword evidence="3" id="KW-1185">Reference proteome</keyword>
<feature type="compositionally biased region" description="Basic and acidic residues" evidence="1">
    <location>
        <begin position="49"/>
        <end position="58"/>
    </location>
</feature>
<dbReference type="EMBL" id="JAYWIO010000002">
    <property type="protein sequence ID" value="KAK7280895.1"/>
    <property type="molecule type" value="Genomic_DNA"/>
</dbReference>
<feature type="compositionally biased region" description="Polar residues" evidence="1">
    <location>
        <begin position="211"/>
        <end position="220"/>
    </location>
</feature>
<accession>A0AAN9FQU1</accession>
<name>A0AAN9FQU1_CROPI</name>
<gene>
    <name evidence="2" type="ORF">RIF29_08456</name>
</gene>
<evidence type="ECO:0000313" key="3">
    <source>
        <dbReference type="Proteomes" id="UP001372338"/>
    </source>
</evidence>
<feature type="compositionally biased region" description="Low complexity" evidence="1">
    <location>
        <begin position="25"/>
        <end position="42"/>
    </location>
</feature>
<dbReference type="Proteomes" id="UP001372338">
    <property type="component" value="Unassembled WGS sequence"/>
</dbReference>
<feature type="region of interest" description="Disordered" evidence="1">
    <location>
        <begin position="105"/>
        <end position="124"/>
    </location>
</feature>
<feature type="region of interest" description="Disordered" evidence="1">
    <location>
        <begin position="208"/>
        <end position="237"/>
    </location>
</feature>
<evidence type="ECO:0000256" key="1">
    <source>
        <dbReference type="SAM" id="MobiDB-lite"/>
    </source>
</evidence>
<protein>
    <submittedName>
        <fullName evidence="2">Uncharacterized protein</fullName>
    </submittedName>
</protein>
<reference evidence="2 3" key="1">
    <citation type="submission" date="2024-01" db="EMBL/GenBank/DDBJ databases">
        <title>The genomes of 5 underutilized Papilionoideae crops provide insights into root nodulation and disease resistanc.</title>
        <authorList>
            <person name="Yuan L."/>
        </authorList>
    </citation>
    <scope>NUCLEOTIDE SEQUENCE [LARGE SCALE GENOMIC DNA]</scope>
    <source>
        <strain evidence="2">ZHUSHIDOU_FW_LH</strain>
        <tissue evidence="2">Leaf</tissue>
    </source>
</reference>
<sequence length="394" mass="43018">MFRPLLSSVPSTTFYVGKGNSTNRSLVSRNSSDTTSSNASSSFVVDTEGSDHNHDDMASETDKILHPDINEEVFAFDKIDALNKDEEPVDILHSESKDTKIVFGPTKSEDSVHHGGIDTEANENSETSCYQGDIYETGSSENTAICSHCGCSYEASDQTEKNVGLCLECSRKTTMLRVIIPETTLAVSEDSSVDAEECQTSCTELIHDHSQNSPLPSSSVEEGAQMNHSGVDHKKPNNDFGDKKFYQCSSDPPNLNVNLMEGIGISALLKRSSSNKGPIIQGRSFTATTISYDDLSLARDSVNSTRSSTRHDSYSASSSVDFNSVRQSEFRVQRQFSGRKMDADCGYDLRNMPPSTGSSFSGTSNHSHYGLVLAARETSDNTERGFVEERIPKL</sequence>
<evidence type="ECO:0000313" key="2">
    <source>
        <dbReference type="EMBL" id="KAK7280895.1"/>
    </source>
</evidence>
<feature type="compositionally biased region" description="Polar residues" evidence="1">
    <location>
        <begin position="13"/>
        <end position="24"/>
    </location>
</feature>
<organism evidence="2 3">
    <name type="scientific">Crotalaria pallida</name>
    <name type="common">Smooth rattlebox</name>
    <name type="synonym">Crotalaria striata</name>
    <dbReference type="NCBI Taxonomy" id="3830"/>
    <lineage>
        <taxon>Eukaryota</taxon>
        <taxon>Viridiplantae</taxon>
        <taxon>Streptophyta</taxon>
        <taxon>Embryophyta</taxon>
        <taxon>Tracheophyta</taxon>
        <taxon>Spermatophyta</taxon>
        <taxon>Magnoliopsida</taxon>
        <taxon>eudicotyledons</taxon>
        <taxon>Gunneridae</taxon>
        <taxon>Pentapetalae</taxon>
        <taxon>rosids</taxon>
        <taxon>fabids</taxon>
        <taxon>Fabales</taxon>
        <taxon>Fabaceae</taxon>
        <taxon>Papilionoideae</taxon>
        <taxon>50 kb inversion clade</taxon>
        <taxon>genistoids sensu lato</taxon>
        <taxon>core genistoids</taxon>
        <taxon>Crotalarieae</taxon>
        <taxon>Crotalaria</taxon>
    </lineage>
</organism>
<dbReference type="AlphaFoldDB" id="A0AAN9FQU1"/>
<comment type="caution">
    <text evidence="2">The sequence shown here is derived from an EMBL/GenBank/DDBJ whole genome shotgun (WGS) entry which is preliminary data.</text>
</comment>
<feature type="compositionally biased region" description="Basic and acidic residues" evidence="1">
    <location>
        <begin position="107"/>
        <end position="117"/>
    </location>
</feature>
<proteinExistence type="predicted"/>
<feature type="region of interest" description="Disordered" evidence="1">
    <location>
        <begin position="13"/>
        <end position="58"/>
    </location>
</feature>